<evidence type="ECO:0008006" key="2">
    <source>
        <dbReference type="Google" id="ProtNLM"/>
    </source>
</evidence>
<reference evidence="1" key="2">
    <citation type="submission" date="2017-11" db="EMBL/GenBank/DDBJ databases">
        <title>Coralsnake Venomics: Analyses of Venom Gland Transcriptomes and Proteomes of Six Brazilian Taxa.</title>
        <authorList>
            <person name="Aird S.D."/>
            <person name="Jorge da Silva N."/>
            <person name="Qiu L."/>
            <person name="Villar-Briones A."/>
            <person name="Aparecida-Saddi V."/>
            <person name="Campos-Telles M.P."/>
            <person name="Grau M."/>
            <person name="Mikheyev A.S."/>
        </authorList>
    </citation>
    <scope>NUCLEOTIDE SEQUENCE</scope>
    <source>
        <tissue evidence="1">Venom_gland</tissue>
    </source>
</reference>
<name>A0A2D4LF87_9SAUR</name>
<sequence>MVLRKQLAPKHQQDQDHKVLDFWKKREEPALLYIKGGCVEKVSSFKFLGVHLSEDLIWKNNTIQVVREAQQRLNFQASGFGLPLGRTADRDCPQLWSVLLRLRALIS</sequence>
<dbReference type="AlphaFoldDB" id="A0A2D4LF87"/>
<reference evidence="1" key="1">
    <citation type="submission" date="2017-07" db="EMBL/GenBank/DDBJ databases">
        <authorList>
            <person name="Mikheyev A."/>
            <person name="Grau M."/>
        </authorList>
    </citation>
    <scope>NUCLEOTIDE SEQUENCE</scope>
    <source>
        <tissue evidence="1">Venom_gland</tissue>
    </source>
</reference>
<dbReference type="EMBL" id="IACM01018662">
    <property type="protein sequence ID" value="LAB19701.1"/>
    <property type="molecule type" value="Transcribed_RNA"/>
</dbReference>
<dbReference type="EMBL" id="IACM01018664">
    <property type="protein sequence ID" value="LAB19708.1"/>
    <property type="molecule type" value="Transcribed_RNA"/>
</dbReference>
<organism evidence="1">
    <name type="scientific">Micrurus spixii</name>
    <name type="common">Amazon coral snake</name>
    <dbReference type="NCBI Taxonomy" id="129469"/>
    <lineage>
        <taxon>Eukaryota</taxon>
        <taxon>Metazoa</taxon>
        <taxon>Chordata</taxon>
        <taxon>Craniata</taxon>
        <taxon>Vertebrata</taxon>
        <taxon>Euteleostomi</taxon>
        <taxon>Lepidosauria</taxon>
        <taxon>Squamata</taxon>
        <taxon>Bifurcata</taxon>
        <taxon>Unidentata</taxon>
        <taxon>Episquamata</taxon>
        <taxon>Toxicofera</taxon>
        <taxon>Serpentes</taxon>
        <taxon>Colubroidea</taxon>
        <taxon>Elapidae</taxon>
        <taxon>Elapinae</taxon>
        <taxon>Micrurus</taxon>
    </lineage>
</organism>
<accession>A0A2D4LF87</accession>
<evidence type="ECO:0000313" key="1">
    <source>
        <dbReference type="EMBL" id="LAB19701.1"/>
    </source>
</evidence>
<proteinExistence type="predicted"/>
<protein>
    <recommendedName>
        <fullName evidence="2">Alkylated DNA repair protein AlkB homologue 8 N-terminal domain-containing protein</fullName>
    </recommendedName>
</protein>